<dbReference type="PANTHER" id="PTHR36837:SF5">
    <property type="entry name" value="POLY-3-HYDROXYBUTYRATE SYNTHASE"/>
    <property type="match status" value="1"/>
</dbReference>
<evidence type="ECO:0000313" key="5">
    <source>
        <dbReference type="EMBL" id="ALV86493.1"/>
    </source>
</evidence>
<dbReference type="SUPFAM" id="SSF53474">
    <property type="entry name" value="alpha/beta-Hydrolases"/>
    <property type="match status" value="1"/>
</dbReference>
<dbReference type="GO" id="GO:0042619">
    <property type="term" value="P:poly-hydroxybutyrate biosynthetic process"/>
    <property type="evidence" value="ECO:0007669"/>
    <property type="project" value="InterPro"/>
</dbReference>
<feature type="region of interest" description="Disordered" evidence="3">
    <location>
        <begin position="565"/>
        <end position="590"/>
    </location>
</feature>
<keyword evidence="1" id="KW-0808">Transferase</keyword>
<evidence type="ECO:0000256" key="2">
    <source>
        <dbReference type="ARBA" id="ARBA00023315"/>
    </source>
</evidence>
<dbReference type="InterPro" id="IPR029058">
    <property type="entry name" value="AB_hydrolase_fold"/>
</dbReference>
<dbReference type="Gene3D" id="3.40.50.1820">
    <property type="entry name" value="alpha/beta hydrolase"/>
    <property type="match status" value="1"/>
</dbReference>
<dbReference type="GO" id="GO:0016746">
    <property type="term" value="F:acyltransferase activity"/>
    <property type="evidence" value="ECO:0007669"/>
    <property type="project" value="UniProtKB-KW"/>
</dbReference>
<dbReference type="InterPro" id="IPR051321">
    <property type="entry name" value="PHA/PHB_synthase"/>
</dbReference>
<protein>
    <submittedName>
        <fullName evidence="5">Polyhydroxyalkanoate synthase</fullName>
    </submittedName>
</protein>
<dbReference type="InterPro" id="IPR010941">
    <property type="entry name" value="PhaC_N"/>
</dbReference>
<dbReference type="Pfam" id="PF07167">
    <property type="entry name" value="PhaC_N"/>
    <property type="match status" value="1"/>
</dbReference>
<feature type="domain" description="Poly-beta-hydroxybutyrate polymerase N-terminal" evidence="4">
    <location>
        <begin position="107"/>
        <end position="275"/>
    </location>
</feature>
<dbReference type="EMBL" id="KT944266">
    <property type="protein sequence ID" value="ALV86493.1"/>
    <property type="molecule type" value="Genomic_DNA"/>
</dbReference>
<dbReference type="AlphaFoldDB" id="A0A0U3TTL1"/>
<evidence type="ECO:0000256" key="3">
    <source>
        <dbReference type="SAM" id="MobiDB-lite"/>
    </source>
</evidence>
<feature type="compositionally biased region" description="Basic and acidic residues" evidence="3">
    <location>
        <begin position="565"/>
        <end position="578"/>
    </location>
</feature>
<keyword evidence="2" id="KW-0012">Acyltransferase</keyword>
<proteinExistence type="predicted"/>
<feature type="region of interest" description="Disordered" evidence="3">
    <location>
        <begin position="1"/>
        <end position="28"/>
    </location>
</feature>
<reference evidence="5" key="1">
    <citation type="submission" date="2015-10" db="EMBL/GenBank/DDBJ databases">
        <title>Biosynthesis of SCL-MCL polyhydroxyalkanoates by metagenomic clones in Pseudomonas putida.</title>
        <authorList>
            <person name="Cheng J."/>
            <person name="Charles T.C."/>
        </authorList>
    </citation>
    <scope>NUCLEOTIDE SEQUENCE</scope>
</reference>
<gene>
    <name evidence="5" type="primary">phaC</name>
</gene>
<evidence type="ECO:0000259" key="4">
    <source>
        <dbReference type="Pfam" id="PF07167"/>
    </source>
</evidence>
<accession>A0A0U3TTL1</accession>
<name>A0A0U3TTL1_9BACT</name>
<evidence type="ECO:0000256" key="1">
    <source>
        <dbReference type="ARBA" id="ARBA00022679"/>
    </source>
</evidence>
<dbReference type="PANTHER" id="PTHR36837">
    <property type="entry name" value="POLY(3-HYDROXYALKANOATE) POLYMERASE SUBUNIT PHAC"/>
    <property type="match status" value="1"/>
</dbReference>
<organism evidence="5">
    <name type="scientific">uncultured bacterium 20</name>
    <dbReference type="NCBI Taxonomy" id="1748270"/>
    <lineage>
        <taxon>Bacteria</taxon>
        <taxon>environmental samples</taxon>
    </lineage>
</organism>
<sequence length="590" mass="63958">MTATRRSKARPDEPRAKKRVRKVAAAVGAPKPEAGEARGFAERVVDAIPGPNPFVGFSVFDVLSSAEQLVAGALQQPGLVLRNQAAFAGDLARILSGRSTLEPEEGDRRFQDPTWKENPFYRAGLQTYLAWRKGVHRLVEGAGLDAKGTERARFVASLMTEALAPTNFFLGNPAAIKRALETGGGSLLRGLANLFDDVATNGGMPSQVDKSAFRVGENLASTPGAVVFRNEVLEVIQYAPAGAQVYGRPLLLVPPQINKYYVIDLSPGKSLVEYAVASGIQFFAVSWRNPTVAERDWGLETYLLALSEAIDAVCEITGSERVNTLAACAGGITLMLLLSYLAAEGDRRVNSVTLLVTLLDTEAEGVLGLFASEEAVALAKLNSWTKGVLPGEELGRVFAWLRPNDLVWNYWVNNYLLGNAPPAFDVLYWNNDTTRLPARLHGEFLDLFLLNPFRNPDALELLGKPIDVANVSCDAYVVAGTTDHITPWKTCYATTQLLTGEREFVLSSSGHIQSIVNPPGNPKARFLTNPSFPADPDDWAAGATPHTGSWWEHWTDWLATRSGERKAAPKSLGSERHQPLAAAPGTYVHG</sequence>